<dbReference type="OrthoDB" id="1729117at2759"/>
<evidence type="ECO:0000313" key="1">
    <source>
        <dbReference type="EMBL" id="KAG2247875.1"/>
    </source>
</evidence>
<reference evidence="1 2" key="1">
    <citation type="submission" date="2020-02" db="EMBL/GenBank/DDBJ databases">
        <authorList>
            <person name="Ma Q."/>
            <person name="Huang Y."/>
            <person name="Song X."/>
            <person name="Pei D."/>
        </authorList>
    </citation>
    <scope>NUCLEOTIDE SEQUENCE [LARGE SCALE GENOMIC DNA]</scope>
    <source>
        <strain evidence="1">Sxm20200214</strain>
        <tissue evidence="1">Leaf</tissue>
    </source>
</reference>
<name>A0A8X7TMU7_BRACI</name>
<dbReference type="InterPro" id="IPR049932">
    <property type="entry name" value="NEAP1-4"/>
</dbReference>
<accession>A0A8X7TMU7</accession>
<dbReference type="Proteomes" id="UP000886595">
    <property type="component" value="Unassembled WGS sequence"/>
</dbReference>
<dbReference type="PANTHER" id="PTHR48145">
    <property type="entry name" value="NUCLEAR ENVELOPE-ASSOCIATED PROTEIN 1"/>
    <property type="match status" value="1"/>
</dbReference>
<evidence type="ECO:0000313" key="2">
    <source>
        <dbReference type="Proteomes" id="UP000886595"/>
    </source>
</evidence>
<comment type="caution">
    <text evidence="1">The sequence shown here is derived from an EMBL/GenBank/DDBJ whole genome shotgun (WGS) entry which is preliminary data.</text>
</comment>
<proteinExistence type="predicted"/>
<dbReference type="AlphaFoldDB" id="A0A8X7TMU7"/>
<dbReference type="EMBL" id="JAAMPC010000017">
    <property type="protein sequence ID" value="KAG2247875.1"/>
    <property type="molecule type" value="Genomic_DNA"/>
</dbReference>
<sequence length="112" mass="12918">MIDSYEKSVTILGARFLLLLMKNTKTPNRFRRNVVSMAAELKQVKDCLVSQEQFFVNKTLSRKEKKTKIKNMEREICKLHKTLEDRNCQLEASSSAATKVLCAVRDVRIVDP</sequence>
<organism evidence="1 2">
    <name type="scientific">Brassica carinata</name>
    <name type="common">Ethiopian mustard</name>
    <name type="synonym">Abyssinian cabbage</name>
    <dbReference type="NCBI Taxonomy" id="52824"/>
    <lineage>
        <taxon>Eukaryota</taxon>
        <taxon>Viridiplantae</taxon>
        <taxon>Streptophyta</taxon>
        <taxon>Embryophyta</taxon>
        <taxon>Tracheophyta</taxon>
        <taxon>Spermatophyta</taxon>
        <taxon>Magnoliopsida</taxon>
        <taxon>eudicotyledons</taxon>
        <taxon>Gunneridae</taxon>
        <taxon>Pentapetalae</taxon>
        <taxon>rosids</taxon>
        <taxon>malvids</taxon>
        <taxon>Brassicales</taxon>
        <taxon>Brassicaceae</taxon>
        <taxon>Brassiceae</taxon>
        <taxon>Brassica</taxon>
    </lineage>
</organism>
<keyword evidence="2" id="KW-1185">Reference proteome</keyword>
<dbReference type="PANTHER" id="PTHR48145:SF5">
    <property type="entry name" value="NUCLEAR ENVELOPE-ASSOCIATED PROTEIN 2"/>
    <property type="match status" value="1"/>
</dbReference>
<gene>
    <name evidence="1" type="ORF">Bca52824_087503</name>
</gene>
<protein>
    <submittedName>
        <fullName evidence="1">Uncharacterized protein</fullName>
    </submittedName>
</protein>